<keyword evidence="2" id="KW-0677">Repeat</keyword>
<dbReference type="EMBL" id="NHYE01005558">
    <property type="protein sequence ID" value="PPQ69919.1"/>
    <property type="molecule type" value="Genomic_DNA"/>
</dbReference>
<comment type="caution">
    <text evidence="4">The sequence shown here is derived from an EMBL/GenBank/DDBJ whole genome shotgun (WGS) entry which is preliminary data.</text>
</comment>
<feature type="repeat" description="WD" evidence="3">
    <location>
        <begin position="271"/>
        <end position="310"/>
    </location>
</feature>
<organism evidence="4 5">
    <name type="scientific">Gymnopilus dilepis</name>
    <dbReference type="NCBI Taxonomy" id="231916"/>
    <lineage>
        <taxon>Eukaryota</taxon>
        <taxon>Fungi</taxon>
        <taxon>Dikarya</taxon>
        <taxon>Basidiomycota</taxon>
        <taxon>Agaricomycotina</taxon>
        <taxon>Agaricomycetes</taxon>
        <taxon>Agaricomycetidae</taxon>
        <taxon>Agaricales</taxon>
        <taxon>Agaricineae</taxon>
        <taxon>Hymenogastraceae</taxon>
        <taxon>Gymnopilus</taxon>
    </lineage>
</organism>
<dbReference type="InterPro" id="IPR020472">
    <property type="entry name" value="WD40_PAC1"/>
</dbReference>
<dbReference type="PRINTS" id="PR00320">
    <property type="entry name" value="GPROTEINBRPT"/>
</dbReference>
<proteinExistence type="predicted"/>
<evidence type="ECO:0000256" key="1">
    <source>
        <dbReference type="ARBA" id="ARBA00022574"/>
    </source>
</evidence>
<dbReference type="InterPro" id="IPR036322">
    <property type="entry name" value="WD40_repeat_dom_sf"/>
</dbReference>
<dbReference type="PROSITE" id="PS00678">
    <property type="entry name" value="WD_REPEATS_1"/>
    <property type="match status" value="1"/>
</dbReference>
<dbReference type="Proteomes" id="UP000284706">
    <property type="component" value="Unassembled WGS sequence"/>
</dbReference>
<keyword evidence="1 3" id="KW-0853">WD repeat</keyword>
<feature type="repeat" description="WD" evidence="3">
    <location>
        <begin position="231"/>
        <end position="270"/>
    </location>
</feature>
<accession>A0A409VUJ5</accession>
<dbReference type="SMART" id="SM00320">
    <property type="entry name" value="WD40"/>
    <property type="match status" value="4"/>
</dbReference>
<dbReference type="SUPFAM" id="SSF50978">
    <property type="entry name" value="WD40 repeat-like"/>
    <property type="match status" value="1"/>
</dbReference>
<reference evidence="4 5" key="1">
    <citation type="journal article" date="2018" name="Evol. Lett.">
        <title>Horizontal gene cluster transfer increased hallucinogenic mushroom diversity.</title>
        <authorList>
            <person name="Reynolds H.T."/>
            <person name="Vijayakumar V."/>
            <person name="Gluck-Thaler E."/>
            <person name="Korotkin H.B."/>
            <person name="Matheny P.B."/>
            <person name="Slot J.C."/>
        </authorList>
    </citation>
    <scope>NUCLEOTIDE SEQUENCE [LARGE SCALE GENOMIC DNA]</scope>
    <source>
        <strain evidence="4 5">SRW20</strain>
    </source>
</reference>
<dbReference type="InParanoid" id="A0A409VUJ5"/>
<dbReference type="PANTHER" id="PTHR22847:SF637">
    <property type="entry name" value="WD REPEAT DOMAIN 5B"/>
    <property type="match status" value="1"/>
</dbReference>
<dbReference type="PANTHER" id="PTHR22847">
    <property type="entry name" value="WD40 REPEAT PROTEIN"/>
    <property type="match status" value="1"/>
</dbReference>
<name>A0A409VUJ5_9AGAR</name>
<evidence type="ECO:0000256" key="3">
    <source>
        <dbReference type="PROSITE-ProRule" id="PRU00221"/>
    </source>
</evidence>
<sequence length="404" mass="45510">MAPIPFSPIIMPTAPTNTISSTERRGTSRVQGSRPDLLIPLKDIQLENFAHVRIALSDEYAVIGQLGTIDVYSLPEFRLIHSLECGTRINSLIVHNSILVSMEEDCGIRIWDLHKGERLHTLMEGTELLTLAAGPECEDVGPFEEESWPLIAFYYRYTPSVRIWSLRGLGRPNSLDDHDGSAFAKKPQLLREISGHRVTCIALRRNTAVLGCDEYTVRAWDISTGSCTWVFLGHTNAVTSVELDATRLYTGSADRTVRIWDILTGECLHILKGHLSFIAQLALSTSFLISSGFDRTICIWDSYSKKQVYQLKDCGSRFRVVSGDKITLERKDCLELLDVRHQNRILKKLHLQDDAQVLQFECSVQFCVAWAINEGGNWAYIWKLPSGEGDAESEVLQPEQNRCL</sequence>
<dbReference type="GO" id="GO:1990234">
    <property type="term" value="C:transferase complex"/>
    <property type="evidence" value="ECO:0007669"/>
    <property type="project" value="UniProtKB-ARBA"/>
</dbReference>
<dbReference type="Gene3D" id="2.130.10.10">
    <property type="entry name" value="YVTN repeat-like/Quinoprotein amine dehydrogenase"/>
    <property type="match status" value="2"/>
</dbReference>
<dbReference type="PROSITE" id="PS50082">
    <property type="entry name" value="WD_REPEATS_2"/>
    <property type="match status" value="2"/>
</dbReference>
<dbReference type="OrthoDB" id="190105at2759"/>
<dbReference type="AlphaFoldDB" id="A0A409VUJ5"/>
<dbReference type="STRING" id="231916.A0A409VUJ5"/>
<dbReference type="PROSITE" id="PS50294">
    <property type="entry name" value="WD_REPEATS_REGION"/>
    <property type="match status" value="2"/>
</dbReference>
<dbReference type="InterPro" id="IPR015943">
    <property type="entry name" value="WD40/YVTN_repeat-like_dom_sf"/>
</dbReference>
<keyword evidence="5" id="KW-1185">Reference proteome</keyword>
<dbReference type="Pfam" id="PF00400">
    <property type="entry name" value="WD40"/>
    <property type="match status" value="2"/>
</dbReference>
<dbReference type="InterPro" id="IPR001680">
    <property type="entry name" value="WD40_rpt"/>
</dbReference>
<protein>
    <submittedName>
        <fullName evidence="4">Uncharacterized protein</fullName>
    </submittedName>
</protein>
<dbReference type="InterPro" id="IPR019775">
    <property type="entry name" value="WD40_repeat_CS"/>
</dbReference>
<evidence type="ECO:0000313" key="4">
    <source>
        <dbReference type="EMBL" id="PPQ69919.1"/>
    </source>
</evidence>
<evidence type="ECO:0000256" key="2">
    <source>
        <dbReference type="ARBA" id="ARBA00022737"/>
    </source>
</evidence>
<evidence type="ECO:0000313" key="5">
    <source>
        <dbReference type="Proteomes" id="UP000284706"/>
    </source>
</evidence>
<gene>
    <name evidence="4" type="ORF">CVT26_013244</name>
</gene>